<feature type="region of interest" description="Disordered" evidence="1">
    <location>
        <begin position="191"/>
        <end position="220"/>
    </location>
</feature>
<organism evidence="2 3">
    <name type="scientific">Gluconacetobacter azotocaptans</name>
    <dbReference type="NCBI Taxonomy" id="142834"/>
    <lineage>
        <taxon>Bacteria</taxon>
        <taxon>Pseudomonadati</taxon>
        <taxon>Pseudomonadota</taxon>
        <taxon>Alphaproteobacteria</taxon>
        <taxon>Acetobacterales</taxon>
        <taxon>Acetobacteraceae</taxon>
        <taxon>Gluconacetobacter</taxon>
    </lineage>
</organism>
<feature type="non-terminal residue" evidence="2">
    <location>
        <position position="220"/>
    </location>
</feature>
<dbReference type="Pfam" id="PF08238">
    <property type="entry name" value="Sel1"/>
    <property type="match status" value="3"/>
</dbReference>
<evidence type="ECO:0000313" key="3">
    <source>
        <dbReference type="Proteomes" id="UP000555756"/>
    </source>
</evidence>
<proteinExistence type="predicted"/>
<dbReference type="PANTHER" id="PTHR11102:SF147">
    <property type="entry name" value="SEL1L ADAPTOR SUBUNIT OF ERAD E3 UBIQUITIN LIGASE"/>
    <property type="match status" value="1"/>
</dbReference>
<protein>
    <submittedName>
        <fullName evidence="2">Sel1 repeat family protein</fullName>
    </submittedName>
</protein>
<evidence type="ECO:0000256" key="1">
    <source>
        <dbReference type="SAM" id="MobiDB-lite"/>
    </source>
</evidence>
<sequence length="220" mass="22636">MKRVLSRVGARFSQRARLAHALALLAEGEAVEGFGHLSVLAGAGMPEAQFRVGRAYLDGTGVPPSLVEGARWMRRAAEAGWVEARLVLGTLYLFGLPQEAGAAQGLRLAAETPGDIVPDPAAAAHWARLAAEAGSPDAQALYGYILANGPDDLRDAAAAEGWFARAAAAGCAQGHLGLGLAWLRAAADEAGRAGAAAPHRRGPAGRPGAGRHQHGPKPQK</sequence>
<dbReference type="AlphaFoldDB" id="A0A7W4JW27"/>
<dbReference type="InterPro" id="IPR006597">
    <property type="entry name" value="Sel1-like"/>
</dbReference>
<dbReference type="Gene3D" id="1.25.40.10">
    <property type="entry name" value="Tetratricopeptide repeat domain"/>
    <property type="match status" value="1"/>
</dbReference>
<feature type="compositionally biased region" description="Basic residues" evidence="1">
    <location>
        <begin position="198"/>
        <end position="220"/>
    </location>
</feature>
<dbReference type="PANTHER" id="PTHR11102">
    <property type="entry name" value="SEL-1-LIKE PROTEIN"/>
    <property type="match status" value="1"/>
</dbReference>
<keyword evidence="3" id="KW-1185">Reference proteome</keyword>
<dbReference type="SUPFAM" id="SSF81901">
    <property type="entry name" value="HCP-like"/>
    <property type="match status" value="1"/>
</dbReference>
<dbReference type="GO" id="GO:0036503">
    <property type="term" value="P:ERAD pathway"/>
    <property type="evidence" value="ECO:0007669"/>
    <property type="project" value="TreeGrafter"/>
</dbReference>
<gene>
    <name evidence="2" type="ORF">HLH34_18545</name>
</gene>
<evidence type="ECO:0000313" key="2">
    <source>
        <dbReference type="EMBL" id="MBB2191934.1"/>
    </source>
</evidence>
<dbReference type="Proteomes" id="UP000555756">
    <property type="component" value="Unassembled WGS sequence"/>
</dbReference>
<dbReference type="InterPro" id="IPR050767">
    <property type="entry name" value="Sel1_AlgK"/>
</dbReference>
<dbReference type="SMART" id="SM00671">
    <property type="entry name" value="SEL1"/>
    <property type="match status" value="3"/>
</dbReference>
<accession>A0A7W4JW27</accession>
<reference evidence="2 3" key="1">
    <citation type="submission" date="2020-04" db="EMBL/GenBank/DDBJ databases">
        <title>Description of novel Gluconacetobacter.</title>
        <authorList>
            <person name="Sombolestani A."/>
        </authorList>
    </citation>
    <scope>NUCLEOTIDE SEQUENCE [LARGE SCALE GENOMIC DNA]</scope>
    <source>
        <strain evidence="2 3">LMG 21311</strain>
    </source>
</reference>
<dbReference type="InterPro" id="IPR011990">
    <property type="entry name" value="TPR-like_helical_dom_sf"/>
</dbReference>
<name>A0A7W4JW27_9PROT</name>
<comment type="caution">
    <text evidence="2">The sequence shown here is derived from an EMBL/GenBank/DDBJ whole genome shotgun (WGS) entry which is preliminary data.</text>
</comment>
<dbReference type="EMBL" id="JABEQF010000028">
    <property type="protein sequence ID" value="MBB2191934.1"/>
    <property type="molecule type" value="Genomic_DNA"/>
</dbReference>